<name>A0A6J4HCM0_9BACT</name>
<feature type="transmembrane region" description="Helical" evidence="2">
    <location>
        <begin position="53"/>
        <end position="71"/>
    </location>
</feature>
<dbReference type="AlphaFoldDB" id="A0A6J4HCM0"/>
<evidence type="ECO:0000256" key="1">
    <source>
        <dbReference type="SAM" id="MobiDB-lite"/>
    </source>
</evidence>
<evidence type="ECO:0000256" key="2">
    <source>
        <dbReference type="SAM" id="Phobius"/>
    </source>
</evidence>
<protein>
    <submittedName>
        <fullName evidence="3">Uncharacterized protein</fullName>
    </submittedName>
</protein>
<feature type="transmembrane region" description="Helical" evidence="2">
    <location>
        <begin position="12"/>
        <end position="33"/>
    </location>
</feature>
<dbReference type="EMBL" id="CADCTO010000057">
    <property type="protein sequence ID" value="CAA9219934.1"/>
    <property type="molecule type" value="Genomic_DNA"/>
</dbReference>
<evidence type="ECO:0000313" key="3">
    <source>
        <dbReference type="EMBL" id="CAA9219934.1"/>
    </source>
</evidence>
<sequence length="110" mass="12047">MSLRGARRRAAGLGSLRAWLPAGLLLAFVAAAVRETYLALTTGSPMAPARAGSLWVLTVVTGVAFYFLLLPDDGRGMAAPRRPAGQVSGRDRGRKRRSRRRRQARRTFRV</sequence>
<keyword evidence="2" id="KW-0472">Membrane</keyword>
<reference evidence="3" key="1">
    <citation type="submission" date="2020-02" db="EMBL/GenBank/DDBJ databases">
        <authorList>
            <person name="Meier V. D."/>
        </authorList>
    </citation>
    <scope>NUCLEOTIDE SEQUENCE</scope>
    <source>
        <strain evidence="3">AVDCRST_MAG63</strain>
    </source>
</reference>
<gene>
    <name evidence="3" type="ORF">AVDCRST_MAG63-418</name>
</gene>
<keyword evidence="2" id="KW-1133">Transmembrane helix</keyword>
<organism evidence="3">
    <name type="scientific">uncultured Armatimonadetes bacterium</name>
    <dbReference type="NCBI Taxonomy" id="157466"/>
    <lineage>
        <taxon>Bacteria</taxon>
        <taxon>Bacillati</taxon>
        <taxon>Armatimonadota</taxon>
        <taxon>environmental samples</taxon>
    </lineage>
</organism>
<feature type="region of interest" description="Disordered" evidence="1">
    <location>
        <begin position="73"/>
        <end position="110"/>
    </location>
</feature>
<accession>A0A6J4HCM0</accession>
<keyword evidence="2" id="KW-0812">Transmembrane</keyword>
<feature type="compositionally biased region" description="Basic residues" evidence="1">
    <location>
        <begin position="92"/>
        <end position="110"/>
    </location>
</feature>
<proteinExistence type="predicted"/>